<feature type="region of interest" description="Disordered" evidence="1">
    <location>
        <begin position="1"/>
        <end position="24"/>
    </location>
</feature>
<protein>
    <submittedName>
        <fullName evidence="2">Uncharacterized protein</fullName>
    </submittedName>
</protein>
<sequence>MYKKSPYEGQKSVAESPEEKDTQHHSLLQDFRHFEKKTTISETCILKYFLQVLYFAIYIEIVNKSLFFLQEI</sequence>
<accession>A0A8T2ID95</accession>
<reference evidence="2" key="1">
    <citation type="thesis" date="2020" institute="ProQuest LLC" country="789 East Eisenhower Parkway, Ann Arbor, MI, USA">
        <title>Comparative Genomics and Chromosome Evolution.</title>
        <authorList>
            <person name="Mudd A.B."/>
        </authorList>
    </citation>
    <scope>NUCLEOTIDE SEQUENCE</scope>
    <source>
        <strain evidence="2">Female2</strain>
        <tissue evidence="2">Blood</tissue>
    </source>
</reference>
<comment type="caution">
    <text evidence="2">The sequence shown here is derived from an EMBL/GenBank/DDBJ whole genome shotgun (WGS) entry which is preliminary data.</text>
</comment>
<proteinExistence type="predicted"/>
<evidence type="ECO:0000313" key="2">
    <source>
        <dbReference type="EMBL" id="KAG8429833.1"/>
    </source>
</evidence>
<dbReference type="EMBL" id="JAACNH010002490">
    <property type="protein sequence ID" value="KAG8429833.1"/>
    <property type="molecule type" value="Genomic_DNA"/>
</dbReference>
<dbReference type="Proteomes" id="UP000812440">
    <property type="component" value="Unassembled WGS sequence"/>
</dbReference>
<organism evidence="2 3">
    <name type="scientific">Hymenochirus boettgeri</name>
    <name type="common">Congo dwarf clawed frog</name>
    <dbReference type="NCBI Taxonomy" id="247094"/>
    <lineage>
        <taxon>Eukaryota</taxon>
        <taxon>Metazoa</taxon>
        <taxon>Chordata</taxon>
        <taxon>Craniata</taxon>
        <taxon>Vertebrata</taxon>
        <taxon>Euteleostomi</taxon>
        <taxon>Amphibia</taxon>
        <taxon>Batrachia</taxon>
        <taxon>Anura</taxon>
        <taxon>Pipoidea</taxon>
        <taxon>Pipidae</taxon>
        <taxon>Pipinae</taxon>
        <taxon>Hymenochirus</taxon>
    </lineage>
</organism>
<keyword evidence="3" id="KW-1185">Reference proteome</keyword>
<gene>
    <name evidence="2" type="ORF">GDO86_019091</name>
</gene>
<name>A0A8T2ID95_9PIPI</name>
<evidence type="ECO:0000313" key="3">
    <source>
        <dbReference type="Proteomes" id="UP000812440"/>
    </source>
</evidence>
<dbReference type="AlphaFoldDB" id="A0A8T2ID95"/>
<evidence type="ECO:0000256" key="1">
    <source>
        <dbReference type="SAM" id="MobiDB-lite"/>
    </source>
</evidence>